<name>A0A426X4L8_ENSVE</name>
<reference evidence="1 2" key="1">
    <citation type="journal article" date="2014" name="Agronomy (Basel)">
        <title>A Draft Genome Sequence for Ensete ventricosum, the Drought-Tolerant Tree Against Hunger.</title>
        <authorList>
            <person name="Harrison J."/>
            <person name="Moore K.A."/>
            <person name="Paszkiewicz K."/>
            <person name="Jones T."/>
            <person name="Grant M."/>
            <person name="Ambacheew D."/>
            <person name="Muzemil S."/>
            <person name="Studholme D.J."/>
        </authorList>
    </citation>
    <scope>NUCLEOTIDE SEQUENCE [LARGE SCALE GENOMIC DNA]</scope>
</reference>
<evidence type="ECO:0000313" key="2">
    <source>
        <dbReference type="Proteomes" id="UP000287651"/>
    </source>
</evidence>
<gene>
    <name evidence="1" type="ORF">B296_00049057</name>
</gene>
<dbReference type="Gene3D" id="1.10.600.10">
    <property type="entry name" value="Farnesyl Diphosphate Synthase"/>
    <property type="match status" value="1"/>
</dbReference>
<dbReference type="EMBL" id="AMZH03026926">
    <property type="protein sequence ID" value="RRT34384.1"/>
    <property type="molecule type" value="Genomic_DNA"/>
</dbReference>
<organism evidence="1 2">
    <name type="scientific">Ensete ventricosum</name>
    <name type="common">Abyssinian banana</name>
    <name type="synonym">Musa ensete</name>
    <dbReference type="NCBI Taxonomy" id="4639"/>
    <lineage>
        <taxon>Eukaryota</taxon>
        <taxon>Viridiplantae</taxon>
        <taxon>Streptophyta</taxon>
        <taxon>Embryophyta</taxon>
        <taxon>Tracheophyta</taxon>
        <taxon>Spermatophyta</taxon>
        <taxon>Magnoliopsida</taxon>
        <taxon>Liliopsida</taxon>
        <taxon>Zingiberales</taxon>
        <taxon>Musaceae</taxon>
        <taxon>Ensete</taxon>
    </lineage>
</organism>
<evidence type="ECO:0000313" key="1">
    <source>
        <dbReference type="EMBL" id="RRT34384.1"/>
    </source>
</evidence>
<accession>A0A426X4L8</accession>
<evidence type="ECO:0008006" key="3">
    <source>
        <dbReference type="Google" id="ProtNLM"/>
    </source>
</evidence>
<sequence>MIWLPQRYARRQRNTSQSNISSMSLMSFVLQAELARGDVSKSIQCYMHERNVSEDVAREKLREMIRVDWRALNGDRTSSSPLEEYFKRVAINIPRMAQFLYEYGDGYGLSELQVEEPTWIPSSACRTKDNDTEEILHYVCVALTSCIHPFEVATLAGENPSGLFNLQLQYLRQSDIEPSLAGAKRRK</sequence>
<proteinExistence type="predicted"/>
<dbReference type="AlphaFoldDB" id="A0A426X4L8"/>
<comment type="caution">
    <text evidence="1">The sequence shown here is derived from an EMBL/GenBank/DDBJ whole genome shotgun (WGS) entry which is preliminary data.</text>
</comment>
<dbReference type="InterPro" id="IPR008949">
    <property type="entry name" value="Isoprenoid_synthase_dom_sf"/>
</dbReference>
<dbReference type="Pfam" id="PF19086">
    <property type="entry name" value="Terpene_syn_C_2"/>
    <property type="match status" value="1"/>
</dbReference>
<dbReference type="SUPFAM" id="SSF48576">
    <property type="entry name" value="Terpenoid synthases"/>
    <property type="match status" value="1"/>
</dbReference>
<dbReference type="Proteomes" id="UP000287651">
    <property type="component" value="Unassembled WGS sequence"/>
</dbReference>
<protein>
    <recommendedName>
        <fullName evidence="3">Terpene synthase metal-binding domain-containing protein</fullName>
    </recommendedName>
</protein>